<feature type="compositionally biased region" description="Low complexity" evidence="3">
    <location>
        <begin position="451"/>
        <end position="460"/>
    </location>
</feature>
<evidence type="ECO:0000313" key="5">
    <source>
        <dbReference type="EMBL" id="KAF2135257.1"/>
    </source>
</evidence>
<feature type="domain" description="Berberine/berberine-like" evidence="4">
    <location>
        <begin position="274"/>
        <end position="307"/>
    </location>
</feature>
<dbReference type="PANTHER" id="PTHR13878:SF91">
    <property type="entry name" value="FAD BINDING DOMAIN PROTEIN (AFU_ORTHOLOGUE AFUA_6G12070)-RELATED"/>
    <property type="match status" value="1"/>
</dbReference>
<dbReference type="EMBL" id="ML995614">
    <property type="protein sequence ID" value="KAF2135257.1"/>
    <property type="molecule type" value="Genomic_DNA"/>
</dbReference>
<evidence type="ECO:0000256" key="3">
    <source>
        <dbReference type="SAM" id="MobiDB-lite"/>
    </source>
</evidence>
<dbReference type="Pfam" id="PF08031">
    <property type="entry name" value="BBE"/>
    <property type="match status" value="1"/>
</dbReference>
<dbReference type="GO" id="GO:0016491">
    <property type="term" value="F:oxidoreductase activity"/>
    <property type="evidence" value="ECO:0007669"/>
    <property type="project" value="UniProtKB-KW"/>
</dbReference>
<name>A0A6A6AWU7_9PEZI</name>
<feature type="region of interest" description="Disordered" evidence="3">
    <location>
        <begin position="439"/>
        <end position="475"/>
    </location>
</feature>
<keyword evidence="6" id="KW-1185">Reference proteome</keyword>
<dbReference type="InterPro" id="IPR012951">
    <property type="entry name" value="BBE"/>
</dbReference>
<dbReference type="Gene3D" id="3.30.465.10">
    <property type="match status" value="2"/>
</dbReference>
<gene>
    <name evidence="5" type="ORF">K452DRAFT_363271</name>
</gene>
<dbReference type="PANTHER" id="PTHR13878">
    <property type="entry name" value="GULONOLACTONE OXIDASE"/>
    <property type="match status" value="1"/>
</dbReference>
<dbReference type="Gene3D" id="3.40.462.20">
    <property type="match status" value="1"/>
</dbReference>
<accession>A0A6A6AWU7</accession>
<feature type="compositionally biased region" description="Polar residues" evidence="3">
    <location>
        <begin position="395"/>
        <end position="407"/>
    </location>
</feature>
<dbReference type="InterPro" id="IPR050432">
    <property type="entry name" value="FAD-linked_Oxidoreductases_BP"/>
</dbReference>
<dbReference type="RefSeq" id="XP_033390976.1">
    <property type="nucleotide sequence ID" value="XM_033546562.1"/>
</dbReference>
<dbReference type="GO" id="GO:0050660">
    <property type="term" value="F:flavin adenine dinucleotide binding"/>
    <property type="evidence" value="ECO:0007669"/>
    <property type="project" value="InterPro"/>
</dbReference>
<dbReference type="GeneID" id="54304068"/>
<feature type="non-terminal residue" evidence="5">
    <location>
        <position position="475"/>
    </location>
</feature>
<evidence type="ECO:0000256" key="2">
    <source>
        <dbReference type="ARBA" id="ARBA00023002"/>
    </source>
</evidence>
<dbReference type="SUPFAM" id="SSF56176">
    <property type="entry name" value="FAD-binding/transporter-associated domain-like"/>
    <property type="match status" value="1"/>
</dbReference>
<organism evidence="5 6">
    <name type="scientific">Aplosporella prunicola CBS 121167</name>
    <dbReference type="NCBI Taxonomy" id="1176127"/>
    <lineage>
        <taxon>Eukaryota</taxon>
        <taxon>Fungi</taxon>
        <taxon>Dikarya</taxon>
        <taxon>Ascomycota</taxon>
        <taxon>Pezizomycotina</taxon>
        <taxon>Dothideomycetes</taxon>
        <taxon>Dothideomycetes incertae sedis</taxon>
        <taxon>Botryosphaeriales</taxon>
        <taxon>Aplosporellaceae</taxon>
        <taxon>Aplosporella</taxon>
    </lineage>
</organism>
<reference evidence="5" key="1">
    <citation type="journal article" date="2020" name="Stud. Mycol.">
        <title>101 Dothideomycetes genomes: a test case for predicting lifestyles and emergence of pathogens.</title>
        <authorList>
            <person name="Haridas S."/>
            <person name="Albert R."/>
            <person name="Binder M."/>
            <person name="Bloem J."/>
            <person name="Labutti K."/>
            <person name="Salamov A."/>
            <person name="Andreopoulos B."/>
            <person name="Baker S."/>
            <person name="Barry K."/>
            <person name="Bills G."/>
            <person name="Bluhm B."/>
            <person name="Cannon C."/>
            <person name="Castanera R."/>
            <person name="Culley D."/>
            <person name="Daum C."/>
            <person name="Ezra D."/>
            <person name="Gonzalez J."/>
            <person name="Henrissat B."/>
            <person name="Kuo A."/>
            <person name="Liang C."/>
            <person name="Lipzen A."/>
            <person name="Lutzoni F."/>
            <person name="Magnuson J."/>
            <person name="Mondo S."/>
            <person name="Nolan M."/>
            <person name="Ohm R."/>
            <person name="Pangilinan J."/>
            <person name="Park H.-J."/>
            <person name="Ramirez L."/>
            <person name="Alfaro M."/>
            <person name="Sun H."/>
            <person name="Tritt A."/>
            <person name="Yoshinaga Y."/>
            <person name="Zwiers L.-H."/>
            <person name="Turgeon B."/>
            <person name="Goodwin S."/>
            <person name="Spatafora J."/>
            <person name="Crous P."/>
            <person name="Grigoriev I."/>
        </authorList>
    </citation>
    <scope>NUCLEOTIDE SEQUENCE</scope>
    <source>
        <strain evidence="5">CBS 121167</strain>
    </source>
</reference>
<dbReference type="Proteomes" id="UP000799438">
    <property type="component" value="Unassembled WGS sequence"/>
</dbReference>
<comment type="similarity">
    <text evidence="1">Belongs to the oxygen-dependent FAD-linked oxidoreductase family.</text>
</comment>
<evidence type="ECO:0000256" key="1">
    <source>
        <dbReference type="ARBA" id="ARBA00005466"/>
    </source>
</evidence>
<dbReference type="OrthoDB" id="9983560at2759"/>
<proteinExistence type="inferred from homology"/>
<evidence type="ECO:0000313" key="6">
    <source>
        <dbReference type="Proteomes" id="UP000799438"/>
    </source>
</evidence>
<feature type="region of interest" description="Disordered" evidence="3">
    <location>
        <begin position="356"/>
        <end position="375"/>
    </location>
</feature>
<evidence type="ECO:0000259" key="4">
    <source>
        <dbReference type="Pfam" id="PF08031"/>
    </source>
</evidence>
<keyword evidence="2" id="KW-0560">Oxidoreductase</keyword>
<dbReference type="InterPro" id="IPR016169">
    <property type="entry name" value="FAD-bd_PCMH_sub2"/>
</dbReference>
<protein>
    <recommendedName>
        <fullName evidence="4">Berberine/berberine-like domain-containing protein</fullName>
    </recommendedName>
</protein>
<dbReference type="InterPro" id="IPR036318">
    <property type="entry name" value="FAD-bd_PCMH-like_sf"/>
</dbReference>
<sequence length="475" mass="51352">MLPQFQNQSCDPFTPRSTPCRLGNYPAYASNVSCAAGLRLLGGDCPTVGIAGGYTQGGGHSPLSSTYGLGADQALAWEVVTPRGEGVLTDLLTTFHTTLPAIADSGAQAIYLVTNASFTITHLTAPNQSAAQVRALLAPFTHALERANVPFVLDATAHSTYLDHFWHHAGPAPYGSYPTNQSRDLGPRRRRQSLIAITASGRVAVNAIASNMDHASSAAGANAVLPAWRSSLVSLAPAAAWDPAAPWEDNIALSDLMTEFVDPLLRELAPGSGAYLNEANFRESDWKESFYGENYERLLEVKRKYDPLSPEKVPRRHTSSPLFMSKRPQSVLYLNIPRHPSLLTYLSAVPSLSPIPPLPPHPSTTDDGTTDGGSVVGVFAVIGNRTDGGAARGKQASNCQNQNTLTSHGPRPRPLVPHERRAAPARQAQWFLHYIRARLPGRDPGRPSTTARPRASSSIIRSDRRQHRRDSSYRP</sequence>
<dbReference type="AlphaFoldDB" id="A0A6A6AWU7"/>
<feature type="region of interest" description="Disordered" evidence="3">
    <location>
        <begin position="387"/>
        <end position="423"/>
    </location>
</feature>